<accession>A0A375YPB1</accession>
<feature type="signal peptide" evidence="1">
    <location>
        <begin position="1"/>
        <end position="22"/>
    </location>
</feature>
<evidence type="ECO:0000313" key="2">
    <source>
        <dbReference type="EMBL" id="SRX82995.1"/>
    </source>
</evidence>
<organism evidence="2 3">
    <name type="scientific">Mycolicibacterium parafortuitum</name>
    <name type="common">Mycobacterium parafortuitum</name>
    <dbReference type="NCBI Taxonomy" id="39692"/>
    <lineage>
        <taxon>Bacteria</taxon>
        <taxon>Bacillati</taxon>
        <taxon>Actinomycetota</taxon>
        <taxon>Actinomycetes</taxon>
        <taxon>Mycobacteriales</taxon>
        <taxon>Mycobacteriaceae</taxon>
        <taxon>Mycolicibacterium</taxon>
    </lineage>
</organism>
<gene>
    <name evidence="2" type="ORF">MPP7335_04764</name>
</gene>
<dbReference type="AlphaFoldDB" id="A0A375YPB1"/>
<proteinExistence type="predicted"/>
<dbReference type="EMBL" id="UEGS01000001">
    <property type="protein sequence ID" value="SRX82995.1"/>
    <property type="molecule type" value="Genomic_DNA"/>
</dbReference>
<sequence length="104" mass="10366">MCLGSVCASAALFGLSAGTASADVKEVSPGPVVSSRQATDYAVVRINDFGVARGTSEARLADAGVVSATGTNSTEVRDEMKAVPGSKAKGFLGAYPVGPPIGDF</sequence>
<evidence type="ECO:0000256" key="1">
    <source>
        <dbReference type="SAM" id="SignalP"/>
    </source>
</evidence>
<dbReference type="STRING" id="39692.BST38_19650"/>
<dbReference type="Proteomes" id="UP000252008">
    <property type="component" value="Unassembled WGS sequence"/>
</dbReference>
<keyword evidence="1" id="KW-0732">Signal</keyword>
<reference evidence="2 3" key="1">
    <citation type="submission" date="2018-05" db="EMBL/GenBank/DDBJ databases">
        <authorList>
            <consortium name="IHU Genomes"/>
        </authorList>
    </citation>
    <scope>NUCLEOTIDE SEQUENCE [LARGE SCALE GENOMIC DNA]</scope>
    <source>
        <strain evidence="2 3">P7335</strain>
    </source>
</reference>
<feature type="chain" id="PRO_5016828932" evidence="1">
    <location>
        <begin position="23"/>
        <end position="104"/>
    </location>
</feature>
<protein>
    <submittedName>
        <fullName evidence="2">Uncharacterized protein</fullName>
    </submittedName>
</protein>
<evidence type="ECO:0000313" key="3">
    <source>
        <dbReference type="Proteomes" id="UP000252008"/>
    </source>
</evidence>
<keyword evidence="3" id="KW-1185">Reference proteome</keyword>
<name>A0A375YPB1_MYCPF</name>